<reference evidence="1 2" key="1">
    <citation type="submission" date="2016-10" db="EMBL/GenBank/DDBJ databases">
        <authorList>
            <person name="de Groot N.N."/>
        </authorList>
    </citation>
    <scope>NUCLEOTIDE SEQUENCE [LARGE SCALE GENOMIC DNA]</scope>
    <source>
        <strain evidence="1 2">CGMCC 1.12333</strain>
    </source>
</reference>
<organism evidence="1 2">
    <name type="scientific">Pustulibacterium marinum</name>
    <dbReference type="NCBI Taxonomy" id="1224947"/>
    <lineage>
        <taxon>Bacteria</taxon>
        <taxon>Pseudomonadati</taxon>
        <taxon>Bacteroidota</taxon>
        <taxon>Flavobacteriia</taxon>
        <taxon>Flavobacteriales</taxon>
        <taxon>Flavobacteriaceae</taxon>
        <taxon>Pustulibacterium</taxon>
    </lineage>
</organism>
<dbReference type="AlphaFoldDB" id="A0A1I7GL32"/>
<proteinExistence type="predicted"/>
<dbReference type="RefSeq" id="WP_093024721.1">
    <property type="nucleotide sequence ID" value="NZ_FPBK01000005.1"/>
</dbReference>
<gene>
    <name evidence="1" type="ORF">SAMN05216480_10547</name>
</gene>
<name>A0A1I7GL32_9FLAO</name>
<dbReference type="STRING" id="1224947.SAMN05216480_10547"/>
<sequence length="290" mass="33399">MNHELHIPELNKTYYMPSELSECSGMQYIEVCALLFDYLQGNLYYEELRVQMVCRLLGFKPKEEKNQDDQEDKDANIYLISTYLDSFFDDETTGEGVAAETKKVLRLNLEEDPIQQFTPINKTYVGPGGFSNMTYGEFLDALRLFHEFHVSGEIDVLHELAAILYRPSKNGEQLPYNSTSVAKRAKIFKKTTIGFSYGVYLYFASFNSFLTTAVIPWGSVDIDFSILFDEVKEESMYPGIGMDSVAFALAESNTFGDFEGVRKTNFWVIMARLYDLRVKELREEQKNKNK</sequence>
<evidence type="ECO:0000313" key="2">
    <source>
        <dbReference type="Proteomes" id="UP000199138"/>
    </source>
</evidence>
<dbReference type="EMBL" id="FPBK01000005">
    <property type="protein sequence ID" value="SFU49138.1"/>
    <property type="molecule type" value="Genomic_DNA"/>
</dbReference>
<accession>A0A1I7GL32</accession>
<dbReference type="Proteomes" id="UP000199138">
    <property type="component" value="Unassembled WGS sequence"/>
</dbReference>
<protein>
    <submittedName>
        <fullName evidence="1">Uncharacterized protein</fullName>
    </submittedName>
</protein>
<dbReference type="OrthoDB" id="1355385at2"/>
<evidence type="ECO:0000313" key="1">
    <source>
        <dbReference type="EMBL" id="SFU49138.1"/>
    </source>
</evidence>
<keyword evidence="2" id="KW-1185">Reference proteome</keyword>